<evidence type="ECO:0000313" key="2">
    <source>
        <dbReference type="Proteomes" id="UP000694050"/>
    </source>
</evidence>
<accession>A0A8J5U550</accession>
<dbReference type="Proteomes" id="UP000694050">
    <property type="component" value="Unassembled WGS sequence"/>
</dbReference>
<protein>
    <submittedName>
        <fullName evidence="1">Uncharacterized protein</fullName>
    </submittedName>
</protein>
<dbReference type="AlphaFoldDB" id="A0A8J5U550"/>
<proteinExistence type="predicted"/>
<sequence length="256" mass="28739">MRWWCWQPAIEVQDVFIYSGASGFEPDEDAAVYSGFHIEHAQAGGFMTTVLISTFGGDASHVLRSFIRPPSVISRMTSRLQRQGILLEQRDAIAPLQLTYTACQKRAFAAVAPLVRYEYRLAHLVALESSDLQVRRLKAQLAVFLTLKSDWNVGRNHDAVVSQSWGWGRSFCGDLWKVFGMWKVISRDCQDFETVDERPVSDASGVISLSGSAVSLFRDTSVDLETALNNVDKELDVGLLPQYHGRVWKSFTYPGQ</sequence>
<comment type="caution">
    <text evidence="1">The sequence shown here is derived from an EMBL/GenBank/DDBJ whole genome shotgun (WGS) entry which is preliminary data.</text>
</comment>
<reference evidence="1" key="1">
    <citation type="submission" date="2021-04" db="EMBL/GenBank/DDBJ databases">
        <title>First draft genome resource for Brassicaceae pathogens Fusarium oxysporum f. sp. raphani and Fusarium oxysporum f. sp. rapae.</title>
        <authorList>
            <person name="Asai S."/>
        </authorList>
    </citation>
    <scope>NUCLEOTIDE SEQUENCE</scope>
    <source>
        <strain evidence="1">Tf1208</strain>
    </source>
</reference>
<organism evidence="1 2">
    <name type="scientific">Fusarium oxysporum f. sp. rapae</name>
    <dbReference type="NCBI Taxonomy" id="485398"/>
    <lineage>
        <taxon>Eukaryota</taxon>
        <taxon>Fungi</taxon>
        <taxon>Dikarya</taxon>
        <taxon>Ascomycota</taxon>
        <taxon>Pezizomycotina</taxon>
        <taxon>Sordariomycetes</taxon>
        <taxon>Hypocreomycetidae</taxon>
        <taxon>Hypocreales</taxon>
        <taxon>Nectriaceae</taxon>
        <taxon>Fusarium</taxon>
        <taxon>Fusarium oxysporum species complex</taxon>
    </lineage>
</organism>
<gene>
    <name evidence="1" type="ORF">Forpe1208_v009807</name>
</gene>
<name>A0A8J5U550_FUSOX</name>
<dbReference type="EMBL" id="JAELUQ010000007">
    <property type="protein sequence ID" value="KAG7410436.1"/>
    <property type="molecule type" value="Genomic_DNA"/>
</dbReference>
<evidence type="ECO:0000313" key="1">
    <source>
        <dbReference type="EMBL" id="KAG7410436.1"/>
    </source>
</evidence>